<dbReference type="AlphaFoldDB" id="A0A7G7BNF7"/>
<accession>A0A7G7BNF7</accession>
<dbReference type="Pfam" id="PF18966">
    <property type="entry name" value="Lipoprotein_23"/>
    <property type="match status" value="1"/>
</dbReference>
<evidence type="ECO:0008006" key="4">
    <source>
        <dbReference type="Google" id="ProtNLM"/>
    </source>
</evidence>
<feature type="region of interest" description="Disordered" evidence="1">
    <location>
        <begin position="25"/>
        <end position="56"/>
    </location>
</feature>
<dbReference type="KEGG" id="sfiy:F0344_21660"/>
<reference evidence="3" key="1">
    <citation type="submission" date="2019-10" db="EMBL/GenBank/DDBJ databases">
        <title>Antimicrobial potential of Antarctic Bacteria.</title>
        <authorList>
            <person name="Benaud N."/>
            <person name="Edwards R.J."/>
            <person name="Ferrari B.C."/>
        </authorList>
    </citation>
    <scope>NUCLEOTIDE SEQUENCE [LARGE SCALE GENOMIC DNA]</scope>
    <source>
        <strain evidence="3">NBSH44</strain>
    </source>
</reference>
<dbReference type="Proteomes" id="UP000515307">
    <property type="component" value="Chromosome"/>
</dbReference>
<evidence type="ECO:0000313" key="3">
    <source>
        <dbReference type="Proteomes" id="UP000515307"/>
    </source>
</evidence>
<dbReference type="InterPro" id="IPR044058">
    <property type="entry name" value="Lipoprotein_23"/>
</dbReference>
<proteinExistence type="predicted"/>
<protein>
    <recommendedName>
        <fullName evidence="4">Lipoprotein</fullName>
    </recommendedName>
</protein>
<dbReference type="PROSITE" id="PS51257">
    <property type="entry name" value="PROKAR_LIPOPROTEIN"/>
    <property type="match status" value="1"/>
</dbReference>
<gene>
    <name evidence="2" type="ORF">F0344_21660</name>
</gene>
<evidence type="ECO:0000313" key="2">
    <source>
        <dbReference type="EMBL" id="QNE76872.1"/>
    </source>
</evidence>
<evidence type="ECO:0000256" key="1">
    <source>
        <dbReference type="SAM" id="MobiDB-lite"/>
    </source>
</evidence>
<dbReference type="RefSeq" id="WP_185300367.1">
    <property type="nucleotide sequence ID" value="NZ_CP045702.1"/>
</dbReference>
<dbReference type="EMBL" id="CP045702">
    <property type="protein sequence ID" value="QNE76872.1"/>
    <property type="molecule type" value="Genomic_DNA"/>
</dbReference>
<organism evidence="2 3">
    <name type="scientific">Streptomyces finlayi</name>
    <dbReference type="NCBI Taxonomy" id="67296"/>
    <lineage>
        <taxon>Bacteria</taxon>
        <taxon>Bacillati</taxon>
        <taxon>Actinomycetota</taxon>
        <taxon>Actinomycetes</taxon>
        <taxon>Kitasatosporales</taxon>
        <taxon>Streptomycetaceae</taxon>
        <taxon>Streptomyces</taxon>
    </lineage>
</organism>
<keyword evidence="3" id="KW-1185">Reference proteome</keyword>
<name>A0A7G7BNF7_9ACTN</name>
<sequence length="213" mass="21775">MKKRYAVRAVAPAVLTALVLTGCGSPDGGAEAGTPSSRETKDTPAGKPVTKGGTLGAAGSACPMPVTFDFAASWTPEAVEVDPGSDFAALGEQGPVRMVCEIDAKPAGNIGYLRVWAGEPSDSEPRAVLEAFLAADPTAGKAAYTASEAGSLTAAEVTYTVSSELQDEPKTERAFAVATPDGPVVVHLGGLDSAEHQRMLPAYELAKKTLKLG</sequence>